<feature type="active site" description="Proton acceptor" evidence="5">
    <location>
        <position position="91"/>
    </location>
</feature>
<dbReference type="SUPFAM" id="SSF51735">
    <property type="entry name" value="NAD(P)-binding Rossmann-fold domains"/>
    <property type="match status" value="1"/>
</dbReference>
<evidence type="ECO:0000256" key="7">
    <source>
        <dbReference type="PIRSR" id="PIRSR000106-3"/>
    </source>
</evidence>
<dbReference type="Proteomes" id="UP000198304">
    <property type="component" value="Unassembled WGS sequence"/>
</dbReference>
<gene>
    <name evidence="11" type="ORF">SAMN05446037_101960</name>
</gene>
<dbReference type="Pfam" id="PF03949">
    <property type="entry name" value="Malic_M"/>
    <property type="match status" value="1"/>
</dbReference>
<dbReference type="SMART" id="SM00919">
    <property type="entry name" value="Malic_M"/>
    <property type="match status" value="1"/>
</dbReference>
<evidence type="ECO:0000256" key="3">
    <source>
        <dbReference type="ARBA" id="ARBA00022723"/>
    </source>
</evidence>
<organism evidence="11 12">
    <name type="scientific">Anaerovirgula multivorans</name>
    <dbReference type="NCBI Taxonomy" id="312168"/>
    <lineage>
        <taxon>Bacteria</taxon>
        <taxon>Bacillati</taxon>
        <taxon>Bacillota</taxon>
        <taxon>Clostridia</taxon>
        <taxon>Peptostreptococcales</taxon>
        <taxon>Natronincolaceae</taxon>
        <taxon>Anaerovirgula</taxon>
    </lineage>
</organism>
<feature type="binding site" evidence="6">
    <location>
        <position position="285"/>
    </location>
    <ligand>
        <name>(S)-malate</name>
        <dbReference type="ChEBI" id="CHEBI:15589"/>
    </ligand>
</feature>
<evidence type="ECO:0000259" key="9">
    <source>
        <dbReference type="SMART" id="SM00919"/>
    </source>
</evidence>
<dbReference type="InterPro" id="IPR012301">
    <property type="entry name" value="Malic_N_dom"/>
</dbReference>
<dbReference type="FunFam" id="3.40.50.720:FF:000095">
    <property type="entry name" value="NADP-dependent malic enzyme"/>
    <property type="match status" value="1"/>
</dbReference>
<dbReference type="EMBL" id="FZOJ01000019">
    <property type="protein sequence ID" value="SNS74905.1"/>
    <property type="molecule type" value="Genomic_DNA"/>
</dbReference>
<dbReference type="RefSeq" id="WP_089284029.1">
    <property type="nucleotide sequence ID" value="NZ_FZOJ01000019.1"/>
</dbReference>
<dbReference type="GO" id="GO:0004470">
    <property type="term" value="F:malic enzyme activity"/>
    <property type="evidence" value="ECO:0007669"/>
    <property type="project" value="InterPro"/>
</dbReference>
<reference evidence="11 12" key="1">
    <citation type="submission" date="2017-06" db="EMBL/GenBank/DDBJ databases">
        <authorList>
            <person name="Kim H.J."/>
            <person name="Triplett B.A."/>
        </authorList>
    </citation>
    <scope>NUCLEOTIDE SEQUENCE [LARGE SCALE GENOMIC DNA]</scope>
    <source>
        <strain evidence="11 12">SCA</strain>
    </source>
</reference>
<keyword evidence="3 7" id="KW-0479">Metal-binding</keyword>
<dbReference type="InterPro" id="IPR051674">
    <property type="entry name" value="Malate_Decarboxylase"/>
</dbReference>
<accession>A0A239H1A0</accession>
<dbReference type="FunFam" id="3.40.50.10380:FF:000003">
    <property type="entry name" value="NADP-dependent malic enzyme"/>
    <property type="match status" value="1"/>
</dbReference>
<dbReference type="CDD" id="cd05311">
    <property type="entry name" value="NAD_bind_2_malic_enz"/>
    <property type="match status" value="1"/>
</dbReference>
<dbReference type="OrthoDB" id="9805787at2"/>
<comment type="cofactor">
    <cofactor evidence="7">
        <name>Mg(2+)</name>
        <dbReference type="ChEBI" id="CHEBI:18420"/>
    </cofactor>
    <cofactor evidence="7">
        <name>Mn(2+)</name>
        <dbReference type="ChEBI" id="CHEBI:29035"/>
    </cofactor>
    <text evidence="7">Divalent metal cations. Prefers magnesium or manganese.</text>
</comment>
<evidence type="ECO:0000256" key="2">
    <source>
        <dbReference type="ARBA" id="ARBA00008785"/>
    </source>
</evidence>
<feature type="binding site" evidence="6">
    <location>
        <position position="315"/>
    </location>
    <ligand>
        <name>(S)-malate</name>
        <dbReference type="ChEBI" id="CHEBI:15589"/>
    </ligand>
</feature>
<feature type="domain" description="Malic enzyme N-terminal" evidence="10">
    <location>
        <begin position="15"/>
        <end position="148"/>
    </location>
</feature>
<dbReference type="AlphaFoldDB" id="A0A239H1A0"/>
<dbReference type="GO" id="GO:0016616">
    <property type="term" value="F:oxidoreductase activity, acting on the CH-OH group of donors, NAD or NADP as acceptor"/>
    <property type="evidence" value="ECO:0007669"/>
    <property type="project" value="InterPro"/>
</dbReference>
<feature type="active site" description="Proton donor" evidence="5">
    <location>
        <position position="36"/>
    </location>
</feature>
<comment type="similarity">
    <text evidence="2 8">Belongs to the malic enzymes family.</text>
</comment>
<dbReference type="InterPro" id="IPR036291">
    <property type="entry name" value="NAD(P)-bd_dom_sf"/>
</dbReference>
<dbReference type="SMART" id="SM01274">
    <property type="entry name" value="malic"/>
    <property type="match status" value="1"/>
</dbReference>
<dbReference type="InterPro" id="IPR012302">
    <property type="entry name" value="Malic_NAD-bd"/>
</dbReference>
<dbReference type="PROSITE" id="PS00331">
    <property type="entry name" value="MALIC_ENZYMES"/>
    <property type="match status" value="1"/>
</dbReference>
<proteinExistence type="inferred from homology"/>
<dbReference type="PIRSF" id="PIRSF000106">
    <property type="entry name" value="ME"/>
    <property type="match status" value="1"/>
</dbReference>
<comment type="cofactor">
    <cofactor evidence="1">
        <name>Mn(2+)</name>
        <dbReference type="ChEBI" id="CHEBI:29035"/>
    </cofactor>
</comment>
<dbReference type="PANTHER" id="PTHR43237">
    <property type="entry name" value="NADP-DEPENDENT MALIC ENZYME"/>
    <property type="match status" value="1"/>
</dbReference>
<protein>
    <submittedName>
        <fullName evidence="11">Malate dehydrogenase (Oxaloacetate-decarboxylating)</fullName>
    </submittedName>
</protein>
<evidence type="ECO:0000256" key="6">
    <source>
        <dbReference type="PIRSR" id="PIRSR000106-2"/>
    </source>
</evidence>
<dbReference type="InterPro" id="IPR001891">
    <property type="entry name" value="Malic_OxRdtase"/>
</dbReference>
<sequence length="391" mass="41853">MDLMENSLKMHEEKVGKIEVASKVSIENRGDLSLAYTPGVAEPCKRIHEKREAVYKYTAKGNMVAVVTDGTAVLGLGDIGPEAAMPVMEGKAILFKEFANVDAFPICLATKDVDEIVKTVKLIAPTFGGINLEDIGAPRCFEIEEKLKKELDIPVFHDDQHGTAVVVVAGIINALKVVKKKIEEATIVINGAGAAGVAITKMLLEMNPKDILLCDRKGVVFAGSPNNNGSKEEIAQLTNKSNRQGTLKDAMKGADIFIGVSAANVVTEEMVKSMKKDAIVFAMANPVPEIMPDLAIEAGAKVVGSGRSDFPNQINNLLAFPGIFRGALDVRAGEINEAMKQAAAYAIASIIREDELKPEYVIPDVFNKRVVEKVAVAVAIAAKETGVARID</sequence>
<feature type="domain" description="Malic enzyme NAD-binding" evidence="9">
    <location>
        <begin position="160"/>
        <end position="383"/>
    </location>
</feature>
<evidence type="ECO:0000256" key="1">
    <source>
        <dbReference type="ARBA" id="ARBA00001936"/>
    </source>
</evidence>
<dbReference type="Gene3D" id="3.40.50.10380">
    <property type="entry name" value="Malic enzyme, N-terminal domain"/>
    <property type="match status" value="1"/>
</dbReference>
<dbReference type="InterPro" id="IPR015884">
    <property type="entry name" value="Malic_enzyme_CS"/>
</dbReference>
<evidence type="ECO:0000259" key="10">
    <source>
        <dbReference type="SMART" id="SM01274"/>
    </source>
</evidence>
<dbReference type="SUPFAM" id="SSF53223">
    <property type="entry name" value="Aminoacid dehydrogenase-like, N-terminal domain"/>
    <property type="match status" value="1"/>
</dbReference>
<evidence type="ECO:0000313" key="11">
    <source>
        <dbReference type="EMBL" id="SNS74905.1"/>
    </source>
</evidence>
<dbReference type="PANTHER" id="PTHR43237:SF4">
    <property type="entry name" value="NADP-DEPENDENT MALIC ENZYME"/>
    <property type="match status" value="1"/>
</dbReference>
<evidence type="ECO:0000256" key="4">
    <source>
        <dbReference type="ARBA" id="ARBA00023002"/>
    </source>
</evidence>
<dbReference type="PRINTS" id="PR00072">
    <property type="entry name" value="MALOXRDTASE"/>
</dbReference>
<evidence type="ECO:0000256" key="5">
    <source>
        <dbReference type="PIRSR" id="PIRSR000106-1"/>
    </source>
</evidence>
<evidence type="ECO:0000256" key="8">
    <source>
        <dbReference type="RuleBase" id="RU003427"/>
    </source>
</evidence>
<dbReference type="InterPro" id="IPR045213">
    <property type="entry name" value="Malic_NAD-bd_bact_type"/>
</dbReference>
<dbReference type="GO" id="GO:0051287">
    <property type="term" value="F:NAD binding"/>
    <property type="evidence" value="ECO:0007669"/>
    <property type="project" value="InterPro"/>
</dbReference>
<dbReference type="InterPro" id="IPR037062">
    <property type="entry name" value="Malic_N_dom_sf"/>
</dbReference>
<feature type="binding site" evidence="7">
    <location>
        <position position="133"/>
    </location>
    <ligand>
        <name>a divalent metal cation</name>
        <dbReference type="ChEBI" id="CHEBI:60240"/>
    </ligand>
</feature>
<name>A0A239H1A0_9FIRM</name>
<dbReference type="InterPro" id="IPR046346">
    <property type="entry name" value="Aminoacid_DH-like_N_sf"/>
</dbReference>
<evidence type="ECO:0000313" key="12">
    <source>
        <dbReference type="Proteomes" id="UP000198304"/>
    </source>
</evidence>
<keyword evidence="4" id="KW-0560">Oxidoreductase</keyword>
<keyword evidence="12" id="KW-1185">Reference proteome</keyword>
<feature type="binding site" evidence="7">
    <location>
        <position position="134"/>
    </location>
    <ligand>
        <name>a divalent metal cation</name>
        <dbReference type="ChEBI" id="CHEBI:60240"/>
    </ligand>
</feature>
<dbReference type="Gene3D" id="3.40.50.720">
    <property type="entry name" value="NAD(P)-binding Rossmann-like Domain"/>
    <property type="match status" value="1"/>
</dbReference>
<feature type="binding site" evidence="7">
    <location>
        <position position="159"/>
    </location>
    <ligand>
        <name>a divalent metal cation</name>
        <dbReference type="ChEBI" id="CHEBI:60240"/>
    </ligand>
</feature>
<dbReference type="Pfam" id="PF00390">
    <property type="entry name" value="malic"/>
    <property type="match status" value="1"/>
</dbReference>
<dbReference type="GO" id="GO:0046872">
    <property type="term" value="F:metal ion binding"/>
    <property type="evidence" value="ECO:0007669"/>
    <property type="project" value="UniProtKB-KW"/>
</dbReference>